<evidence type="ECO:0000313" key="1">
    <source>
        <dbReference type="EMBL" id="KAL2073045.1"/>
    </source>
</evidence>
<dbReference type="EMBL" id="JAZHXI010000003">
    <property type="protein sequence ID" value="KAL2073045.1"/>
    <property type="molecule type" value="Genomic_DNA"/>
</dbReference>
<sequence length="184" mass="19570">MHPSAAFNALSFPMMSLHIVPAQSSQEIVSPQPVRPDRTAEDQVEETAAAAVNTLENVASEPVHDFNVTALQVNVATREAATANTEDANVNASSSDDIAHDSLLAGSTPEGRLPMGSFEACDYYGARVIASFKASRNSDLLLGSTPIRGGGYNRVIGSEGKTKKLGAIGCELKTRWILWKPTDI</sequence>
<protein>
    <submittedName>
        <fullName evidence="1">Uncharacterized protein</fullName>
    </submittedName>
</protein>
<gene>
    <name evidence="1" type="ORF">VTL71DRAFT_10369</name>
</gene>
<comment type="caution">
    <text evidence="1">The sequence shown here is derived from an EMBL/GenBank/DDBJ whole genome shotgun (WGS) entry which is preliminary data.</text>
</comment>
<reference evidence="1 2" key="1">
    <citation type="journal article" date="2024" name="Commun. Biol.">
        <title>Comparative genomic analysis of thermophilic fungi reveals convergent evolutionary adaptations and gene losses.</title>
        <authorList>
            <person name="Steindorff A.S."/>
            <person name="Aguilar-Pontes M.V."/>
            <person name="Robinson A.J."/>
            <person name="Andreopoulos B."/>
            <person name="LaButti K."/>
            <person name="Kuo A."/>
            <person name="Mondo S."/>
            <person name="Riley R."/>
            <person name="Otillar R."/>
            <person name="Haridas S."/>
            <person name="Lipzen A."/>
            <person name="Grimwood J."/>
            <person name="Schmutz J."/>
            <person name="Clum A."/>
            <person name="Reid I.D."/>
            <person name="Moisan M.C."/>
            <person name="Butler G."/>
            <person name="Nguyen T.T.M."/>
            <person name="Dewar K."/>
            <person name="Conant G."/>
            <person name="Drula E."/>
            <person name="Henrissat B."/>
            <person name="Hansel C."/>
            <person name="Singer S."/>
            <person name="Hutchinson M.I."/>
            <person name="de Vries R.P."/>
            <person name="Natvig D.O."/>
            <person name="Powell A.J."/>
            <person name="Tsang A."/>
            <person name="Grigoriev I.V."/>
        </authorList>
    </citation>
    <scope>NUCLEOTIDE SEQUENCE [LARGE SCALE GENOMIC DNA]</scope>
    <source>
        <strain evidence="1 2">CBS 494.80</strain>
    </source>
</reference>
<dbReference type="Proteomes" id="UP001595075">
    <property type="component" value="Unassembled WGS sequence"/>
</dbReference>
<proteinExistence type="predicted"/>
<accession>A0ABR4CT65</accession>
<evidence type="ECO:0000313" key="2">
    <source>
        <dbReference type="Proteomes" id="UP001595075"/>
    </source>
</evidence>
<name>A0ABR4CT65_9HELO</name>
<keyword evidence="2" id="KW-1185">Reference proteome</keyword>
<organism evidence="1 2">
    <name type="scientific">Oculimacula yallundae</name>
    <dbReference type="NCBI Taxonomy" id="86028"/>
    <lineage>
        <taxon>Eukaryota</taxon>
        <taxon>Fungi</taxon>
        <taxon>Dikarya</taxon>
        <taxon>Ascomycota</taxon>
        <taxon>Pezizomycotina</taxon>
        <taxon>Leotiomycetes</taxon>
        <taxon>Helotiales</taxon>
        <taxon>Ploettnerulaceae</taxon>
        <taxon>Oculimacula</taxon>
    </lineage>
</organism>